<comment type="caution">
    <text evidence="2">The sequence shown here is derived from an EMBL/GenBank/DDBJ whole genome shotgun (WGS) entry which is preliminary data.</text>
</comment>
<sequence>MRLAGLIFIFSFGLAISVKENLPTARQDNFESLGEREYSVGYGKPRRVISNIKGSESLSDGIDSDDVFGVNKRDVDAGLERKISSESSPSPSDILEGHSCRKYLLVNEAVSMMVTIMNFFKTEIKEITDIQDNFKKEKTPLLNPLEDPHSRHASYALYSAFIGSRINNLQENKRFIKDETFKDLVTSLLYLKNGCDEVSRSLRSAIPDNTPIGFLDSFILNFTKRSSFDESYLTEEERTTIRRSNKNHKAVLIRSLGLLKELTGNQKIKKLVEKYSVLYMLGNLKTDAE</sequence>
<dbReference type="EMBL" id="LSSL01003443">
    <property type="protein sequence ID" value="OLY80468.1"/>
    <property type="molecule type" value="Genomic_DNA"/>
</dbReference>
<evidence type="ECO:0000313" key="2">
    <source>
        <dbReference type="EMBL" id="OLY80468.1"/>
    </source>
</evidence>
<organism evidence="2 3">
    <name type="scientific">Smittium mucronatum</name>
    <dbReference type="NCBI Taxonomy" id="133383"/>
    <lineage>
        <taxon>Eukaryota</taxon>
        <taxon>Fungi</taxon>
        <taxon>Fungi incertae sedis</taxon>
        <taxon>Zoopagomycota</taxon>
        <taxon>Kickxellomycotina</taxon>
        <taxon>Harpellomycetes</taxon>
        <taxon>Harpellales</taxon>
        <taxon>Legeriomycetaceae</taxon>
        <taxon>Smittium</taxon>
    </lineage>
</organism>
<protein>
    <submittedName>
        <fullName evidence="2">Uncharacterized protein</fullName>
    </submittedName>
</protein>
<gene>
    <name evidence="2" type="ORF">AYI68_g5438</name>
</gene>
<feature type="signal peptide" evidence="1">
    <location>
        <begin position="1"/>
        <end position="15"/>
    </location>
</feature>
<dbReference type="Proteomes" id="UP000187455">
    <property type="component" value="Unassembled WGS sequence"/>
</dbReference>
<name>A0A1R0GUE5_9FUNG</name>
<dbReference type="AlphaFoldDB" id="A0A1R0GUE5"/>
<keyword evidence="1" id="KW-0732">Signal</keyword>
<feature type="chain" id="PRO_5012728985" evidence="1">
    <location>
        <begin position="16"/>
        <end position="289"/>
    </location>
</feature>
<evidence type="ECO:0000313" key="3">
    <source>
        <dbReference type="Proteomes" id="UP000187455"/>
    </source>
</evidence>
<keyword evidence="3" id="KW-1185">Reference proteome</keyword>
<accession>A0A1R0GUE5</accession>
<reference evidence="2 3" key="1">
    <citation type="journal article" date="2016" name="Mol. Biol. Evol.">
        <title>Genome-Wide Survey of Gut Fungi (Harpellales) Reveals the First Horizontally Transferred Ubiquitin Gene from a Mosquito Host.</title>
        <authorList>
            <person name="Wang Y."/>
            <person name="White M.M."/>
            <person name="Kvist S."/>
            <person name="Moncalvo J.M."/>
        </authorList>
    </citation>
    <scope>NUCLEOTIDE SEQUENCE [LARGE SCALE GENOMIC DNA]</scope>
    <source>
        <strain evidence="2 3">ALG-7-W6</strain>
    </source>
</reference>
<proteinExistence type="predicted"/>
<evidence type="ECO:0000256" key="1">
    <source>
        <dbReference type="SAM" id="SignalP"/>
    </source>
</evidence>